<feature type="compositionally biased region" description="Acidic residues" evidence="1">
    <location>
        <begin position="322"/>
        <end position="341"/>
    </location>
</feature>
<feature type="transmembrane region" description="Helical" evidence="2">
    <location>
        <begin position="36"/>
        <end position="56"/>
    </location>
</feature>
<dbReference type="EMBL" id="CAJVPS010000079">
    <property type="protein sequence ID" value="CAG8449065.1"/>
    <property type="molecule type" value="Genomic_DNA"/>
</dbReference>
<evidence type="ECO:0000256" key="2">
    <source>
        <dbReference type="SAM" id="Phobius"/>
    </source>
</evidence>
<keyword evidence="2" id="KW-0472">Membrane</keyword>
<keyword evidence="2" id="KW-1133">Transmembrane helix</keyword>
<keyword evidence="4" id="KW-1185">Reference proteome</keyword>
<feature type="region of interest" description="Disordered" evidence="1">
    <location>
        <begin position="293"/>
        <end position="341"/>
    </location>
</feature>
<evidence type="ECO:0000256" key="1">
    <source>
        <dbReference type="SAM" id="MobiDB-lite"/>
    </source>
</evidence>
<dbReference type="OrthoDB" id="2422716at2759"/>
<feature type="transmembrane region" description="Helical" evidence="2">
    <location>
        <begin position="97"/>
        <end position="114"/>
    </location>
</feature>
<gene>
    <name evidence="3" type="ORF">ALEPTO_LOCUS884</name>
</gene>
<accession>A0A9N8VG08</accession>
<evidence type="ECO:0000313" key="3">
    <source>
        <dbReference type="EMBL" id="CAG8449065.1"/>
    </source>
</evidence>
<proteinExistence type="predicted"/>
<keyword evidence="2" id="KW-0812">Transmembrane</keyword>
<protein>
    <submittedName>
        <fullName evidence="3">6170_t:CDS:1</fullName>
    </submittedName>
</protein>
<organism evidence="3 4">
    <name type="scientific">Ambispora leptoticha</name>
    <dbReference type="NCBI Taxonomy" id="144679"/>
    <lineage>
        <taxon>Eukaryota</taxon>
        <taxon>Fungi</taxon>
        <taxon>Fungi incertae sedis</taxon>
        <taxon>Mucoromycota</taxon>
        <taxon>Glomeromycotina</taxon>
        <taxon>Glomeromycetes</taxon>
        <taxon>Archaeosporales</taxon>
        <taxon>Ambisporaceae</taxon>
        <taxon>Ambispora</taxon>
    </lineage>
</organism>
<comment type="caution">
    <text evidence="3">The sequence shown here is derived from an EMBL/GenBank/DDBJ whole genome shotgun (WGS) entry which is preliminary data.</text>
</comment>
<evidence type="ECO:0000313" key="4">
    <source>
        <dbReference type="Proteomes" id="UP000789508"/>
    </source>
</evidence>
<name>A0A9N8VG08_9GLOM</name>
<dbReference type="AlphaFoldDB" id="A0A9N8VG08"/>
<sequence length="341" mass="38546">MIARKQHYYNHQISSEYNVNMTNSSMTKEKNDQLPLFRWLLVPLAVFLTLIPSVILSQAKNPNKLVPSSIATKISTNAKIPAGIVLTPSLSFNGDDVFVACIWVITMLGISGLVRQKKIFGQFLAAFLIAFTALQTFLAFCGVFTNNRAIASSLNGAWQRAYENNKDLLKEIQYEFSCKGFASIDDRSVEIPESYDVSCGIVMVQRFGPQLYYVVMMMFISRLIQSIGVFALTYIFQKLIQSSSHNEDPESFTVHYQSEVPELGADGAHDEKSHYNTNIFSGIYRYFVSSTANNGNHQNDGEDDDNEEEEDENLPKLLLVFDIDEDDEEDVDDEIEHDFES</sequence>
<feature type="compositionally biased region" description="Acidic residues" evidence="1">
    <location>
        <begin position="301"/>
        <end position="312"/>
    </location>
</feature>
<feature type="transmembrane region" description="Helical" evidence="2">
    <location>
        <begin position="211"/>
        <end position="236"/>
    </location>
</feature>
<feature type="transmembrane region" description="Helical" evidence="2">
    <location>
        <begin position="123"/>
        <end position="145"/>
    </location>
</feature>
<reference evidence="3" key="1">
    <citation type="submission" date="2021-06" db="EMBL/GenBank/DDBJ databases">
        <authorList>
            <person name="Kallberg Y."/>
            <person name="Tangrot J."/>
            <person name="Rosling A."/>
        </authorList>
    </citation>
    <scope>NUCLEOTIDE SEQUENCE</scope>
    <source>
        <strain evidence="3">FL130A</strain>
    </source>
</reference>
<dbReference type="Proteomes" id="UP000789508">
    <property type="component" value="Unassembled WGS sequence"/>
</dbReference>